<dbReference type="InterPro" id="IPR024742">
    <property type="entry name" value="Glycogen_debranch_N"/>
</dbReference>
<dbReference type="Gene3D" id="1.50.10.10">
    <property type="match status" value="1"/>
</dbReference>
<name>A0ABW2KNZ5_9PROT</name>
<evidence type="ECO:0000313" key="5">
    <source>
        <dbReference type="Proteomes" id="UP001596456"/>
    </source>
</evidence>
<dbReference type="PANTHER" id="PTHR10569">
    <property type="entry name" value="GLYCOGEN DEBRANCHING ENZYME"/>
    <property type="match status" value="1"/>
</dbReference>
<comment type="caution">
    <text evidence="4">The sequence shown here is derived from an EMBL/GenBank/DDBJ whole genome shotgun (WGS) entry which is preliminary data.</text>
</comment>
<evidence type="ECO:0000259" key="2">
    <source>
        <dbReference type="Pfam" id="PF06202"/>
    </source>
</evidence>
<dbReference type="Proteomes" id="UP001596456">
    <property type="component" value="Unassembled WGS sequence"/>
</dbReference>
<dbReference type="InterPro" id="IPR006451">
    <property type="entry name" value="Glycogen_debranch_arc"/>
</dbReference>
<keyword evidence="5" id="KW-1185">Reference proteome</keyword>
<gene>
    <name evidence="4" type="ORF">ACFQPS_00910</name>
</gene>
<feature type="compositionally biased region" description="Gly residues" evidence="1">
    <location>
        <begin position="26"/>
        <end position="38"/>
    </location>
</feature>
<evidence type="ECO:0000259" key="3">
    <source>
        <dbReference type="Pfam" id="PF12439"/>
    </source>
</evidence>
<dbReference type="Pfam" id="PF06202">
    <property type="entry name" value="GDE_C"/>
    <property type="match status" value="1"/>
</dbReference>
<organism evidence="4 5">
    <name type="scientific">Rhodocista pekingensis</name>
    <dbReference type="NCBI Taxonomy" id="201185"/>
    <lineage>
        <taxon>Bacteria</taxon>
        <taxon>Pseudomonadati</taxon>
        <taxon>Pseudomonadota</taxon>
        <taxon>Alphaproteobacteria</taxon>
        <taxon>Rhodospirillales</taxon>
        <taxon>Azospirillaceae</taxon>
        <taxon>Rhodocista</taxon>
    </lineage>
</organism>
<dbReference type="NCBIfam" id="TIGR01561">
    <property type="entry name" value="gde_arch"/>
    <property type="match status" value="1"/>
</dbReference>
<dbReference type="InterPro" id="IPR012341">
    <property type="entry name" value="6hp_glycosidase-like_sf"/>
</dbReference>
<dbReference type="RefSeq" id="WP_377355649.1">
    <property type="nucleotide sequence ID" value="NZ_JBHTCM010000004.1"/>
</dbReference>
<dbReference type="InterPro" id="IPR008928">
    <property type="entry name" value="6-hairpin_glycosidase_sf"/>
</dbReference>
<accession>A0ABW2KNZ5</accession>
<dbReference type="EMBL" id="JBHTCM010000004">
    <property type="protein sequence ID" value="MFC7331709.1"/>
    <property type="molecule type" value="Genomic_DNA"/>
</dbReference>
<dbReference type="InterPro" id="IPR010401">
    <property type="entry name" value="AGL/Gdb1"/>
</dbReference>
<feature type="domain" description="Glycogen debranching enzyme C-terminal" evidence="2">
    <location>
        <begin position="347"/>
        <end position="701"/>
    </location>
</feature>
<evidence type="ECO:0000313" key="4">
    <source>
        <dbReference type="EMBL" id="MFC7331709.1"/>
    </source>
</evidence>
<dbReference type="SUPFAM" id="SSF48208">
    <property type="entry name" value="Six-hairpin glycosidases"/>
    <property type="match status" value="1"/>
</dbReference>
<dbReference type="InterPro" id="IPR032790">
    <property type="entry name" value="GDE_C"/>
</dbReference>
<dbReference type="PANTHER" id="PTHR10569:SF2">
    <property type="entry name" value="GLYCOGEN DEBRANCHING ENZYME"/>
    <property type="match status" value="1"/>
</dbReference>
<feature type="region of interest" description="Disordered" evidence="1">
    <location>
        <begin position="1"/>
        <end position="39"/>
    </location>
</feature>
<protein>
    <submittedName>
        <fullName evidence="4">Amylo-alpha-1,6-glucosidase</fullName>
    </submittedName>
</protein>
<feature type="domain" description="Glycogen debranching enzyme bacterial and archaeal type N-terminal" evidence="3">
    <location>
        <begin position="57"/>
        <end position="275"/>
    </location>
</feature>
<evidence type="ECO:0000256" key="1">
    <source>
        <dbReference type="SAM" id="MobiDB-lite"/>
    </source>
</evidence>
<sequence>MDIQGDSIGQDGTVTTAAGAPPGPARPGGSGAGPGGGPVVRRIDRENADADRLLDGEWVVANGLGGYASATLSGALTRRYHGLLIAALPAPLGRMVLLSHLMEQVVMPDGTTVPLAQIDGADAPAGNGTLSTFLMEDGLPVWRYRIGGVEIEKRLSMPHRQNIVHVSYRLAAGSPAVRLRLRPSVGFRPIEGSVASGGGREYRLIVEGERFEISAGPELPTLRLKLSGEQVSFTLDGERRREVRFRLEAERGYDSRGTLWSPGGFEARLEPGAALTVTAGSEEWRVLDALEPEDVRAWEQERRRHLVAIAPPCARQGPAAELVLAADSFLMTPAGRVADIIHAYATGDEVRSVIAGYHWFTDWGRDTMISLEGLTLCTGRPVEAGWILRTFAKHIHRGLIPNLFPEGGNRGLYHTADATLWFFHALNRYLSHTGDRDTLRRLLPRLLEIVEFHRRGTEFGIRVDPDDGLLMQGEAGYQLTWMDAKVDDWVVTPRRGKAVEINALWYNALSLTAGWLAEERDAAAARPVHELAALCRDSFNRRFWNPTTGHLFDVVDGEHGDDPACRPNQIFAVSLDHPVLARERWQPVLDTVRERLLTPVGLRSLAPGHRDYKERYFGDLRARDAAYHQGTVWGWLIGPYVDAHLKLNPDDKAGARALLEGFWPHLSDAGVGTISEIFDAEPPFTPRGCIAQAWSVAEVLRCWVKTA</sequence>
<reference evidence="5" key="1">
    <citation type="journal article" date="2019" name="Int. J. Syst. Evol. Microbiol.">
        <title>The Global Catalogue of Microorganisms (GCM) 10K type strain sequencing project: providing services to taxonomists for standard genome sequencing and annotation.</title>
        <authorList>
            <consortium name="The Broad Institute Genomics Platform"/>
            <consortium name="The Broad Institute Genome Sequencing Center for Infectious Disease"/>
            <person name="Wu L."/>
            <person name="Ma J."/>
        </authorList>
    </citation>
    <scope>NUCLEOTIDE SEQUENCE [LARGE SCALE GENOMIC DNA]</scope>
    <source>
        <strain evidence="5">CGMCC 1.16275</strain>
    </source>
</reference>
<dbReference type="Pfam" id="PF12439">
    <property type="entry name" value="GDE_N"/>
    <property type="match status" value="1"/>
</dbReference>
<proteinExistence type="predicted"/>